<dbReference type="EMBL" id="OX459965">
    <property type="protein sequence ID" value="CAI9169374.1"/>
    <property type="molecule type" value="Genomic_DNA"/>
</dbReference>
<name>A0ABN8Z6L3_RANTA</name>
<gene>
    <name evidence="1" type="ORF">MRATA1EN1_LOCUS18336</name>
</gene>
<evidence type="ECO:0000313" key="2">
    <source>
        <dbReference type="Proteomes" id="UP001176941"/>
    </source>
</evidence>
<accession>A0ABN8Z6L3</accession>
<keyword evidence="2" id="KW-1185">Reference proteome</keyword>
<proteinExistence type="predicted"/>
<evidence type="ECO:0000313" key="1">
    <source>
        <dbReference type="EMBL" id="CAI9169374.1"/>
    </source>
</evidence>
<sequence length="129" mass="14938">MVPSAWLLKKILQLKVKIKYSAMVQTSWEITRCYYGCNFYLTFYKTRQLATWLHVSLKCQVQTGFQAYSSKRKRFTLSIKTPVIPSPATTNWVCYNKMADQGIEILIIQGSDLRLGTQEYFQFSVSSPS</sequence>
<organism evidence="1 2">
    <name type="scientific">Rangifer tarandus platyrhynchus</name>
    <name type="common">Svalbard reindeer</name>
    <dbReference type="NCBI Taxonomy" id="3082113"/>
    <lineage>
        <taxon>Eukaryota</taxon>
        <taxon>Metazoa</taxon>
        <taxon>Chordata</taxon>
        <taxon>Craniata</taxon>
        <taxon>Vertebrata</taxon>
        <taxon>Euteleostomi</taxon>
        <taxon>Mammalia</taxon>
        <taxon>Eutheria</taxon>
        <taxon>Laurasiatheria</taxon>
        <taxon>Artiodactyla</taxon>
        <taxon>Ruminantia</taxon>
        <taxon>Pecora</taxon>
        <taxon>Cervidae</taxon>
        <taxon>Odocoileinae</taxon>
        <taxon>Rangifer</taxon>
    </lineage>
</organism>
<reference evidence="1" key="1">
    <citation type="submission" date="2023-04" db="EMBL/GenBank/DDBJ databases">
        <authorList>
            <consortium name="ELIXIR-Norway"/>
        </authorList>
    </citation>
    <scope>NUCLEOTIDE SEQUENCE [LARGE SCALE GENOMIC DNA]</scope>
</reference>
<protein>
    <submittedName>
        <fullName evidence="1">Uncharacterized protein</fullName>
    </submittedName>
</protein>
<dbReference type="Proteomes" id="UP001176941">
    <property type="component" value="Chromosome 29"/>
</dbReference>